<keyword evidence="3" id="KW-1185">Reference proteome</keyword>
<dbReference type="Pfam" id="PF13384">
    <property type="entry name" value="HTH_23"/>
    <property type="match status" value="1"/>
</dbReference>
<sequence length="107" mass="12210">MPKIKPETKVLIIKNLKSKSPAEVADIFNVSKRQVERIHKRYQETGDVHDRPRSGKPHKTTAREDSLLVRQSKASPMSTASQLQEEWTPARLLAMVSTVVLLPRNQR</sequence>
<organism evidence="2 3">
    <name type="scientific">Aldrovandia affinis</name>
    <dbReference type="NCBI Taxonomy" id="143900"/>
    <lineage>
        <taxon>Eukaryota</taxon>
        <taxon>Metazoa</taxon>
        <taxon>Chordata</taxon>
        <taxon>Craniata</taxon>
        <taxon>Vertebrata</taxon>
        <taxon>Euteleostomi</taxon>
        <taxon>Actinopterygii</taxon>
        <taxon>Neopterygii</taxon>
        <taxon>Teleostei</taxon>
        <taxon>Notacanthiformes</taxon>
        <taxon>Halosauridae</taxon>
        <taxon>Aldrovandia</taxon>
    </lineage>
</organism>
<dbReference type="Proteomes" id="UP001221898">
    <property type="component" value="Unassembled WGS sequence"/>
</dbReference>
<reference evidence="2" key="1">
    <citation type="journal article" date="2023" name="Science">
        <title>Genome structures resolve the early diversification of teleost fishes.</title>
        <authorList>
            <person name="Parey E."/>
            <person name="Louis A."/>
            <person name="Montfort J."/>
            <person name="Bouchez O."/>
            <person name="Roques C."/>
            <person name="Iampietro C."/>
            <person name="Lluch J."/>
            <person name="Castinel A."/>
            <person name="Donnadieu C."/>
            <person name="Desvignes T."/>
            <person name="Floi Bucao C."/>
            <person name="Jouanno E."/>
            <person name="Wen M."/>
            <person name="Mejri S."/>
            <person name="Dirks R."/>
            <person name="Jansen H."/>
            <person name="Henkel C."/>
            <person name="Chen W.J."/>
            <person name="Zahm M."/>
            <person name="Cabau C."/>
            <person name="Klopp C."/>
            <person name="Thompson A.W."/>
            <person name="Robinson-Rechavi M."/>
            <person name="Braasch I."/>
            <person name="Lecointre G."/>
            <person name="Bobe J."/>
            <person name="Postlethwait J.H."/>
            <person name="Berthelot C."/>
            <person name="Roest Crollius H."/>
            <person name="Guiguen Y."/>
        </authorList>
    </citation>
    <scope>NUCLEOTIDE SEQUENCE</scope>
    <source>
        <strain evidence="2">NC1722</strain>
    </source>
</reference>
<accession>A0AAD7S558</accession>
<proteinExistence type="predicted"/>
<gene>
    <name evidence="2" type="ORF">AAFF_G00022160</name>
</gene>
<dbReference type="SUPFAM" id="SSF46689">
    <property type="entry name" value="Homeodomain-like"/>
    <property type="match status" value="1"/>
</dbReference>
<comment type="caution">
    <text evidence="2">The sequence shown here is derived from an EMBL/GenBank/DDBJ whole genome shotgun (WGS) entry which is preliminary data.</text>
</comment>
<evidence type="ECO:0000313" key="3">
    <source>
        <dbReference type="Proteomes" id="UP001221898"/>
    </source>
</evidence>
<name>A0AAD7S558_9TELE</name>
<evidence type="ECO:0000313" key="2">
    <source>
        <dbReference type="EMBL" id="KAJ8396143.1"/>
    </source>
</evidence>
<evidence type="ECO:0000256" key="1">
    <source>
        <dbReference type="SAM" id="MobiDB-lite"/>
    </source>
</evidence>
<dbReference type="EMBL" id="JAINUG010000109">
    <property type="protein sequence ID" value="KAJ8396143.1"/>
    <property type="molecule type" value="Genomic_DNA"/>
</dbReference>
<feature type="compositionally biased region" description="Basic and acidic residues" evidence="1">
    <location>
        <begin position="41"/>
        <end position="53"/>
    </location>
</feature>
<dbReference type="InterPro" id="IPR009057">
    <property type="entry name" value="Homeodomain-like_sf"/>
</dbReference>
<evidence type="ECO:0008006" key="4">
    <source>
        <dbReference type="Google" id="ProtNLM"/>
    </source>
</evidence>
<feature type="compositionally biased region" description="Polar residues" evidence="1">
    <location>
        <begin position="72"/>
        <end position="84"/>
    </location>
</feature>
<feature type="region of interest" description="Disordered" evidence="1">
    <location>
        <begin position="41"/>
        <end position="84"/>
    </location>
</feature>
<protein>
    <recommendedName>
        <fullName evidence="4">Transposase</fullName>
    </recommendedName>
</protein>
<dbReference type="AlphaFoldDB" id="A0AAD7S558"/>